<dbReference type="Pfam" id="PF03551">
    <property type="entry name" value="PadR"/>
    <property type="match status" value="1"/>
</dbReference>
<feature type="compositionally biased region" description="Basic and acidic residues" evidence="1">
    <location>
        <begin position="133"/>
        <end position="150"/>
    </location>
</feature>
<dbReference type="STRING" id="60547.GCA_000751215_02439"/>
<dbReference type="Gene3D" id="1.10.10.10">
    <property type="entry name" value="Winged helix-like DNA-binding domain superfamily/Winged helix DNA-binding domain"/>
    <property type="match status" value="1"/>
</dbReference>
<dbReference type="SUPFAM" id="SSF46785">
    <property type="entry name" value="Winged helix' DNA-binding domain"/>
    <property type="match status" value="1"/>
</dbReference>
<dbReference type="InterPro" id="IPR036390">
    <property type="entry name" value="WH_DNA-bd_sf"/>
</dbReference>
<evidence type="ECO:0000313" key="4">
    <source>
        <dbReference type="Proteomes" id="UP000027466"/>
    </source>
</evidence>
<sequence length="207" mass="22661">MFGRHRSHLLFETPAEHPLRGHGGHGGRGMRRRMFDSGHLRLVILELIGETPRHGYDVIKALEARCGGLYSPSPGVVYPTLSLLEDQGFVTVEVTEGSKKRYTITAEGNAHLAENQPFLNAINARLAGGLPRPGHDGKHAETHGDEHGNEHGNPGPGGRARSPELRDAFHRLKGAVIARVRSGDLDAERIAQIREILARATHEIDQL</sequence>
<dbReference type="InterPro" id="IPR005149">
    <property type="entry name" value="Tscrpt_reg_PadR_N"/>
</dbReference>
<evidence type="ECO:0000256" key="1">
    <source>
        <dbReference type="SAM" id="MobiDB-lite"/>
    </source>
</evidence>
<dbReference type="InterPro" id="IPR036388">
    <property type="entry name" value="WH-like_DNA-bd_sf"/>
</dbReference>
<comment type="caution">
    <text evidence="3">The sequence shown here is derived from an EMBL/GenBank/DDBJ whole genome shotgun (WGS) entry which is preliminary data.</text>
</comment>
<keyword evidence="4" id="KW-1185">Reference proteome</keyword>
<gene>
    <name evidence="3" type="ORF">BG61_29065</name>
</gene>
<evidence type="ECO:0000259" key="2">
    <source>
        <dbReference type="Pfam" id="PF03551"/>
    </source>
</evidence>
<name>A0A069PTN3_9BURK</name>
<dbReference type="EMBL" id="JFHC01000005">
    <property type="protein sequence ID" value="KDR43827.1"/>
    <property type="molecule type" value="Genomic_DNA"/>
</dbReference>
<dbReference type="Proteomes" id="UP000027466">
    <property type="component" value="Unassembled WGS sequence"/>
</dbReference>
<proteinExistence type="predicted"/>
<dbReference type="AlphaFoldDB" id="A0A069PTN3"/>
<dbReference type="PANTHER" id="PTHR43252:SF7">
    <property type="entry name" value="TRANSCRIPTIONAL REGULATOR YQJI"/>
    <property type="match status" value="1"/>
</dbReference>
<evidence type="ECO:0000313" key="3">
    <source>
        <dbReference type="EMBL" id="KDR43827.1"/>
    </source>
</evidence>
<feature type="domain" description="Transcription regulator PadR N-terminal" evidence="2">
    <location>
        <begin position="44"/>
        <end position="114"/>
    </location>
</feature>
<reference evidence="3 4" key="1">
    <citation type="submission" date="2014-03" db="EMBL/GenBank/DDBJ databases">
        <title>Draft Genome Sequences of Four Burkholderia Strains.</title>
        <authorList>
            <person name="Liu X.Y."/>
            <person name="Li C.X."/>
            <person name="Xu J.H."/>
        </authorList>
    </citation>
    <scope>NUCLEOTIDE SEQUENCE [LARGE SCALE GENOMIC DNA]</scope>
    <source>
        <strain evidence="3 4">DSM 50014</strain>
    </source>
</reference>
<dbReference type="PANTHER" id="PTHR43252">
    <property type="entry name" value="TRANSCRIPTIONAL REGULATOR YQJI"/>
    <property type="match status" value="1"/>
</dbReference>
<organism evidence="3 4">
    <name type="scientific">Caballeronia glathei</name>
    <dbReference type="NCBI Taxonomy" id="60547"/>
    <lineage>
        <taxon>Bacteria</taxon>
        <taxon>Pseudomonadati</taxon>
        <taxon>Pseudomonadota</taxon>
        <taxon>Betaproteobacteria</taxon>
        <taxon>Burkholderiales</taxon>
        <taxon>Burkholderiaceae</taxon>
        <taxon>Caballeronia</taxon>
    </lineage>
</organism>
<dbReference type="RefSeq" id="WP_051672304.1">
    <property type="nucleotide sequence ID" value="NZ_CADFFX010000001.1"/>
</dbReference>
<protein>
    <submittedName>
        <fullName evidence="3">PadR family transcriptional regulator</fullName>
    </submittedName>
</protein>
<feature type="region of interest" description="Disordered" evidence="1">
    <location>
        <begin position="129"/>
        <end position="163"/>
    </location>
</feature>
<accession>A0A069PTN3</accession>